<organism evidence="4 5">
    <name type="scientific">Oryzias melastigma</name>
    <name type="common">Marine medaka</name>
    <dbReference type="NCBI Taxonomy" id="30732"/>
    <lineage>
        <taxon>Eukaryota</taxon>
        <taxon>Metazoa</taxon>
        <taxon>Chordata</taxon>
        <taxon>Craniata</taxon>
        <taxon>Vertebrata</taxon>
        <taxon>Euteleostomi</taxon>
        <taxon>Actinopterygii</taxon>
        <taxon>Neopterygii</taxon>
        <taxon>Teleostei</taxon>
        <taxon>Neoteleostei</taxon>
        <taxon>Acanthomorphata</taxon>
        <taxon>Ovalentaria</taxon>
        <taxon>Atherinomorphae</taxon>
        <taxon>Beloniformes</taxon>
        <taxon>Adrianichthyidae</taxon>
        <taxon>Oryziinae</taxon>
        <taxon>Oryzias</taxon>
    </lineage>
</organism>
<evidence type="ECO:0000256" key="1">
    <source>
        <dbReference type="SAM" id="Coils"/>
    </source>
</evidence>
<accession>A0A834FK16</accession>
<feature type="compositionally biased region" description="Polar residues" evidence="2">
    <location>
        <begin position="2216"/>
        <end position="2228"/>
    </location>
</feature>
<feature type="compositionally biased region" description="Polar residues" evidence="2">
    <location>
        <begin position="90"/>
        <end position="104"/>
    </location>
</feature>
<dbReference type="InterPro" id="IPR012677">
    <property type="entry name" value="Nucleotide-bd_a/b_plait_sf"/>
</dbReference>
<feature type="region of interest" description="Disordered" evidence="2">
    <location>
        <begin position="1483"/>
        <end position="1619"/>
    </location>
</feature>
<feature type="region of interest" description="Disordered" evidence="2">
    <location>
        <begin position="2106"/>
        <end position="2165"/>
    </location>
</feature>
<feature type="compositionally biased region" description="Pro residues" evidence="2">
    <location>
        <begin position="957"/>
        <end position="967"/>
    </location>
</feature>
<feature type="compositionally biased region" description="Basic and acidic residues" evidence="2">
    <location>
        <begin position="2195"/>
        <end position="2204"/>
    </location>
</feature>
<feature type="compositionally biased region" description="Low complexity" evidence="2">
    <location>
        <begin position="400"/>
        <end position="411"/>
    </location>
</feature>
<feature type="compositionally biased region" description="Pro residues" evidence="2">
    <location>
        <begin position="1539"/>
        <end position="1551"/>
    </location>
</feature>
<reference evidence="4" key="1">
    <citation type="journal article" name="BMC Genomics">
        <title>Long-read sequencing and de novo genome assembly of marine medaka (Oryzias melastigma).</title>
        <authorList>
            <person name="Liang P."/>
            <person name="Saqib H.S.A."/>
            <person name="Ni X."/>
            <person name="Shen Y."/>
        </authorList>
    </citation>
    <scope>NUCLEOTIDE SEQUENCE</scope>
    <source>
        <strain evidence="4">Bigg-433</strain>
    </source>
</reference>
<dbReference type="GO" id="GO:0006357">
    <property type="term" value="P:regulation of transcription by RNA polymerase II"/>
    <property type="evidence" value="ECO:0007669"/>
    <property type="project" value="TreeGrafter"/>
</dbReference>
<protein>
    <submittedName>
        <fullName evidence="4">Matrin-3</fullName>
    </submittedName>
</protein>
<feature type="compositionally biased region" description="Polar residues" evidence="2">
    <location>
        <begin position="2182"/>
        <end position="2194"/>
    </location>
</feature>
<feature type="compositionally biased region" description="Polar residues" evidence="2">
    <location>
        <begin position="436"/>
        <end position="449"/>
    </location>
</feature>
<feature type="domain" description="U1-type" evidence="3">
    <location>
        <begin position="2507"/>
        <end position="2538"/>
    </location>
</feature>
<dbReference type="GO" id="GO:0003676">
    <property type="term" value="F:nucleic acid binding"/>
    <property type="evidence" value="ECO:0007669"/>
    <property type="project" value="InterPro"/>
</dbReference>
<feature type="region of interest" description="Disordered" evidence="2">
    <location>
        <begin position="906"/>
        <end position="1048"/>
    </location>
</feature>
<evidence type="ECO:0000259" key="3">
    <source>
        <dbReference type="SMART" id="SM00451"/>
    </source>
</evidence>
<feature type="compositionally biased region" description="Basic and acidic residues" evidence="2">
    <location>
        <begin position="2292"/>
        <end position="2306"/>
    </location>
</feature>
<dbReference type="InterPro" id="IPR003604">
    <property type="entry name" value="Matrin/U1-like-C_Znf_C2H2"/>
</dbReference>
<feature type="region of interest" description="Disordered" evidence="2">
    <location>
        <begin position="2182"/>
        <end position="2500"/>
    </location>
</feature>
<feature type="coiled-coil region" evidence="1">
    <location>
        <begin position="1445"/>
        <end position="1472"/>
    </location>
</feature>
<dbReference type="Gene3D" id="3.30.70.330">
    <property type="match status" value="3"/>
</dbReference>
<feature type="compositionally biased region" description="Basic and acidic residues" evidence="2">
    <location>
        <begin position="1557"/>
        <end position="1566"/>
    </location>
</feature>
<evidence type="ECO:0000313" key="5">
    <source>
        <dbReference type="Proteomes" id="UP000646548"/>
    </source>
</evidence>
<feature type="compositionally biased region" description="Polar residues" evidence="2">
    <location>
        <begin position="1016"/>
        <end position="1026"/>
    </location>
</feature>
<dbReference type="PANTHER" id="PTHR46541:SF1">
    <property type="entry name" value="ZINC FINGER PROTEIN AEBP2"/>
    <property type="match status" value="1"/>
</dbReference>
<feature type="compositionally biased region" description="Low complexity" evidence="2">
    <location>
        <begin position="2115"/>
        <end position="2143"/>
    </location>
</feature>
<feature type="compositionally biased region" description="Basic and acidic residues" evidence="2">
    <location>
        <begin position="2382"/>
        <end position="2396"/>
    </location>
</feature>
<keyword evidence="1" id="KW-0175">Coiled coil</keyword>
<feature type="compositionally biased region" description="Polar residues" evidence="2">
    <location>
        <begin position="1490"/>
        <end position="1508"/>
    </location>
</feature>
<dbReference type="PANTHER" id="PTHR46541">
    <property type="entry name" value="ZINC FINGER PROTEIN AEBP2"/>
    <property type="match status" value="1"/>
</dbReference>
<dbReference type="GO" id="GO:0035098">
    <property type="term" value="C:ESC/E(Z) complex"/>
    <property type="evidence" value="ECO:0007669"/>
    <property type="project" value="TreeGrafter"/>
</dbReference>
<feature type="region of interest" description="Disordered" evidence="2">
    <location>
        <begin position="89"/>
        <end position="120"/>
    </location>
</feature>
<name>A0A834FK16_ORYME</name>
<evidence type="ECO:0000313" key="4">
    <source>
        <dbReference type="EMBL" id="KAF6735300.1"/>
    </source>
</evidence>
<feature type="compositionally biased region" description="Polar residues" evidence="2">
    <location>
        <begin position="943"/>
        <end position="956"/>
    </location>
</feature>
<feature type="compositionally biased region" description="Low complexity" evidence="2">
    <location>
        <begin position="105"/>
        <end position="120"/>
    </location>
</feature>
<feature type="compositionally biased region" description="Polar residues" evidence="2">
    <location>
        <begin position="412"/>
        <end position="426"/>
    </location>
</feature>
<feature type="compositionally biased region" description="Low complexity" evidence="2">
    <location>
        <begin position="2397"/>
        <end position="2406"/>
    </location>
</feature>
<feature type="region of interest" description="Disordered" evidence="2">
    <location>
        <begin position="281"/>
        <end position="465"/>
    </location>
</feature>
<sequence length="2545" mass="281962">MVKTMFSKPSPPTMVKLKGTFDTLCHSDLISAMDIYGKTKSVLLFKPKQEARVCFEKEEAALKLKASKNFEIKGVSVTVVPEKDVVFERPTQTSTPEQKNPQQNSSDLSPTTSQTSSTGSTTVLSFKKLLSLPEKPQTSTTGKHLTEAKSCAVKGKIGAAKKTVKSIKPKSITAKAAIKSAVVEKELSMRQETEERQKSPETEKPADFIVDEPSKGFLAFNAEMAPTATHEKLEEPAKSVGKLLIKAPENKRLHPAHGDEKDGGNTKKLLESIVSERQLVPSEVQVEAMDTKDQKSILEAGDSAEAMPPTEIKDHSELPEVFVEAKDVADSGHEEKAQESEILKDKSSENKTDPKTLPAKPNKSLPPTSTLEIKLETPSTYQLKKPEDNQQKPPETSVKAASTTPASGSSGNLSVGASAETSSDAKTSVGVETKTCHTVPTSVSASANAKKTPKPPPESKHPLPLSCQQATNISTYISPQTLNRVKPSQNLFSDDLSFSSLLMLISNLPIQTFTSYTEEDVVHVLSKFGFKYEDDNIYIFPGKCMALVLMPDIWTVNDILKVSNSNYFTLKTRKLVASVVTKNISMSPLGFYKCMLKLTPLPVKDDENVVYIQDISCSEIKDLLTVMKKTDSVTSYLPLMNKVFIEFETMYDADRLGVWYSLLKRRRSHKVRRLKTPRFTSTSQHFLTVQNLDDLNKASSKASAFSTVMLTGLPEGNYTQQDVTKLLEPHFSKKPLNHNLMILPLQRRAFVRFYSWDVCCSFIQDHIKNPVSVHGCKLQLHLVLEDLQLGSSQDLMYKSLMKLSHIYVPELDHVGDQLLCVEVSEVKLDLIKDVVKEVASAASFVNFLPLANKIWVEMVSASDAEKVVKKLLSVKDVSKDSLWSIVGRIETLKSLKRRLKDAIEDPVDLPAASKPTDSGGPESAEEKASTLSSDHTPPGAPQKEQSGNKQSVNTPGPVQPDSPPEPQTPIEGLKTAGGDLKEEQEAAGVPADDLEAKQTPAGGGATPEKDPAAAATRNQPDPTSGGISIKPSPEVKRPPFLNPFTVTDVPSPTVGEKIGTLLHLEQISYLSEDSIKTPEKVTIQRRVILITNLPEFHDDCYSEADISNLLRNFGFQYEDTHLYVIPQSCMAFALMPSFRSVKKLMKESESKPFTLLGSRLHLHVVTSNILMSPFGFYKSLMALVKVVTPRLATKALPDCKDVVPGAVVPATNCGVPLGSTAPFSVTMTTAPYVFPTMSPWFKIPDFVTVFEIKDIQKVKFRAWKFSTIMLTNLPEGNYSHREVVKLVWDYFPNQNLQTINYKVVVLPLQRRAFVLFENWSSCCKFVQSHGTAPVRVQGSKLNLHMVLEELQIGSSEETLFRSLMKWSNSRVPELESLEERLLCVHISKVSVQLIILIMKTVGAIAPFVSFLPLANRICIEMVEASGVTQVVKKLSDKSEVGEWSKVQSVESLQSLKQRLKKQENLKITLDDTSKSATALKQKVPKLAVQTKPSETAANVNPGVKNSESGELGGGQTEPMEVEASASNSKDVLPEEACSAPPPERLTAPPPRATADVKTQETEDLKEPQSTMKASQRKQEPEPQTGVEVKEEEDEIKQPDPNPGAAASTSSHVTRLTPGEQTVHELTPVMLGCCKPKNILRMIVKAYGPNVLCLANLPMYEDGSYSEVDIVNMLHGFGVECGTDDVFVFIESRLALVYLESVEKVENFFWVLKTKHLILKGHRLHACALRKMVKNSVLGIYIYIMSRTRFGSSFSKWCMVYIQNIPHSDRSNLIQTVKKVCSVKNVLPMLNKVLIECTSLIDVDLLGVWLASQKKHQPYSPGSVMKAVPGSTGDFTVIHTTEVIPVDSLPPFWINMIIEPYVFNTHSPWFKIPDFWTLNQKIHAKTYSKASQFSTVMLTGALCFDQKEILQRVLSFFAEQNLFTLSYRVVVLPLQSRAFIFFSSWKECLKFVNDEFKSPSQARKYSVHLVLEDMNPGYCEEDQYRSLMKWSNAHVTETASLEERLLCVGVTATNVDLTKAVLMGVARVAPFVNVLPLGNMIYIEMVDSNAAEKVLKNTPTFSDTDMERILLIESVKGRKERLKGCERIPVNIDDPFQLTAQLRRQPPALVKAQQDSSSSVSVVTPASAGDSELLASSSSLGESSNVETEEGSRVQTVKNVGDVPPMDEKSFNAIKAAVQFYKQTQKSKNNQTSNKTPEDSSKDSLSDESCSVDKVQDTTAAESSSQTVDASMVANEVTVKPLEDSTTSGSSCSSPSQLTEAHRNPSETVQTSPASAEQKSPLPTDHSSLSEEDLLKLDESADDKSSEMESQTQMKKNPEKEEKDEDEKDNDHITLNSSDPQNNKEVQTCELKEQRSQEDDPQEPSSETQMEAERSTRRRSSRRIQEEKKTQEDKVMVREPSSISTRSSTRRMTEKTSNVGKGTMTPIKKTPASRKRPSSGAEDVKKEENPTPSRPRGRPRKRTRLAADEAEEPEQNPPPPRSPSPASDYELPPYNPKTPLGQQFVESKWGFFCKLCSLPFLTKEQHCSSKEHYDNLQKYLQTNQTS</sequence>
<gene>
    <name evidence="4" type="ORF">FQA47_022028</name>
</gene>
<proteinExistence type="predicted"/>
<dbReference type="SMART" id="SM00451">
    <property type="entry name" value="ZnF_U1"/>
    <property type="match status" value="1"/>
</dbReference>
<feature type="compositionally biased region" description="Polar residues" evidence="2">
    <location>
        <begin position="2332"/>
        <end position="2345"/>
    </location>
</feature>
<feature type="compositionally biased region" description="Polar residues" evidence="2">
    <location>
        <begin position="365"/>
        <end position="382"/>
    </location>
</feature>
<feature type="compositionally biased region" description="Polar residues" evidence="2">
    <location>
        <begin position="2265"/>
        <end position="2277"/>
    </location>
</feature>
<feature type="compositionally biased region" description="Low complexity" evidence="2">
    <location>
        <begin position="2244"/>
        <end position="2255"/>
    </location>
</feature>
<dbReference type="Proteomes" id="UP000646548">
    <property type="component" value="Unassembled WGS sequence"/>
</dbReference>
<feature type="region of interest" description="Disordered" evidence="2">
    <location>
        <begin position="248"/>
        <end position="268"/>
    </location>
</feature>
<feature type="compositionally biased region" description="Basic and acidic residues" evidence="2">
    <location>
        <begin position="311"/>
        <end position="354"/>
    </location>
</feature>
<evidence type="ECO:0000256" key="2">
    <source>
        <dbReference type="SAM" id="MobiDB-lite"/>
    </source>
</evidence>
<comment type="caution">
    <text evidence="4">The sequence shown here is derived from an EMBL/GenBank/DDBJ whole genome shotgun (WGS) entry which is preliminary data.</text>
</comment>
<feature type="compositionally biased region" description="Basic residues" evidence="2">
    <location>
        <begin position="2454"/>
        <end position="2463"/>
    </location>
</feature>
<dbReference type="EMBL" id="WKFB01000113">
    <property type="protein sequence ID" value="KAF6735300.1"/>
    <property type="molecule type" value="Genomic_DNA"/>
</dbReference>
<dbReference type="InterPro" id="IPR052130">
    <property type="entry name" value="AEBP2/jing_C2H2-ZnF"/>
</dbReference>
<dbReference type="GO" id="GO:0008270">
    <property type="term" value="F:zinc ion binding"/>
    <property type="evidence" value="ECO:0007669"/>
    <property type="project" value="UniProtKB-KW"/>
</dbReference>